<name>A0AAN8Q6V9_POLSC</name>
<protein>
    <submittedName>
        <fullName evidence="1">Uncharacterized protein</fullName>
    </submittedName>
</protein>
<evidence type="ECO:0000313" key="2">
    <source>
        <dbReference type="Proteomes" id="UP001372834"/>
    </source>
</evidence>
<gene>
    <name evidence="1" type="ORF">RUM43_008189</name>
</gene>
<accession>A0AAN8Q6V9</accession>
<proteinExistence type="predicted"/>
<comment type="caution">
    <text evidence="1">The sequence shown here is derived from an EMBL/GenBank/DDBJ whole genome shotgun (WGS) entry which is preliminary data.</text>
</comment>
<dbReference type="EMBL" id="JAWJWE010000003">
    <property type="protein sequence ID" value="KAK6639913.1"/>
    <property type="molecule type" value="Genomic_DNA"/>
</dbReference>
<sequence length="103" mass="11847">MLPPEEKYINLSWRMDRIQEIFWSISSDVAHELLHDRSRTEPFVSGTRMVPLAVVVEEDFIVTTKLRTTPKQADLTIAMGLDFYMSPVIKRFVLFELVVSGCG</sequence>
<dbReference type="Proteomes" id="UP001372834">
    <property type="component" value="Unassembled WGS sequence"/>
</dbReference>
<reference evidence="1 2" key="1">
    <citation type="submission" date="2023-10" db="EMBL/GenBank/DDBJ databases">
        <title>Genomes of two closely related lineages of the louse Polyplax serrata with different host specificities.</title>
        <authorList>
            <person name="Martinu J."/>
            <person name="Tarabai H."/>
            <person name="Stefka J."/>
            <person name="Hypsa V."/>
        </authorList>
    </citation>
    <scope>NUCLEOTIDE SEQUENCE [LARGE SCALE GENOMIC DNA]</scope>
    <source>
        <strain evidence="1">HR10_N</strain>
    </source>
</reference>
<evidence type="ECO:0000313" key="1">
    <source>
        <dbReference type="EMBL" id="KAK6639913.1"/>
    </source>
</evidence>
<dbReference type="AlphaFoldDB" id="A0AAN8Q6V9"/>
<organism evidence="1 2">
    <name type="scientific">Polyplax serrata</name>
    <name type="common">Common mouse louse</name>
    <dbReference type="NCBI Taxonomy" id="468196"/>
    <lineage>
        <taxon>Eukaryota</taxon>
        <taxon>Metazoa</taxon>
        <taxon>Ecdysozoa</taxon>
        <taxon>Arthropoda</taxon>
        <taxon>Hexapoda</taxon>
        <taxon>Insecta</taxon>
        <taxon>Pterygota</taxon>
        <taxon>Neoptera</taxon>
        <taxon>Paraneoptera</taxon>
        <taxon>Psocodea</taxon>
        <taxon>Troctomorpha</taxon>
        <taxon>Phthiraptera</taxon>
        <taxon>Anoplura</taxon>
        <taxon>Polyplacidae</taxon>
        <taxon>Polyplax</taxon>
    </lineage>
</organism>